<proteinExistence type="predicted"/>
<dbReference type="EMBL" id="CM010629">
    <property type="protein sequence ID" value="RID73813.1"/>
    <property type="molecule type" value="Genomic_DNA"/>
</dbReference>
<gene>
    <name evidence="4" type="ORF">BRARA_B00940</name>
</gene>
<evidence type="ECO:0000256" key="3">
    <source>
        <dbReference type="SAM" id="MobiDB-lite"/>
    </source>
</evidence>
<dbReference type="Proteomes" id="UP000264353">
    <property type="component" value="Chromosome A2"/>
</dbReference>
<reference evidence="4 5" key="1">
    <citation type="submission" date="2018-06" db="EMBL/GenBank/DDBJ databases">
        <title>WGS assembly of Brassica rapa FPsc.</title>
        <authorList>
            <person name="Bowman J."/>
            <person name="Kohchi T."/>
            <person name="Yamato K."/>
            <person name="Jenkins J."/>
            <person name="Shu S."/>
            <person name="Ishizaki K."/>
            <person name="Yamaoka S."/>
            <person name="Nishihama R."/>
            <person name="Nakamura Y."/>
            <person name="Berger F."/>
            <person name="Adam C."/>
            <person name="Aki S."/>
            <person name="Althoff F."/>
            <person name="Araki T."/>
            <person name="Arteaga-Vazquez M."/>
            <person name="Balasubrmanian S."/>
            <person name="Bauer D."/>
            <person name="Boehm C."/>
            <person name="Briginshaw L."/>
            <person name="Caballero-Perez J."/>
            <person name="Catarino B."/>
            <person name="Chen F."/>
            <person name="Chiyoda S."/>
            <person name="Chovatia M."/>
            <person name="Davies K."/>
            <person name="Delmans M."/>
            <person name="Demura T."/>
            <person name="Dierschke T."/>
            <person name="Dolan L."/>
            <person name="Dorantes-Acosta A."/>
            <person name="Eklund D."/>
            <person name="Florent S."/>
            <person name="Flores-Sandoval E."/>
            <person name="Fujiyama A."/>
            <person name="Fukuzawa H."/>
            <person name="Galik B."/>
            <person name="Grimanelli D."/>
            <person name="Grimwood J."/>
            <person name="Grossniklaus U."/>
            <person name="Hamada T."/>
            <person name="Haseloff J."/>
            <person name="Hetherington A."/>
            <person name="Higo A."/>
            <person name="Hirakawa Y."/>
            <person name="Hundley H."/>
            <person name="Ikeda Y."/>
            <person name="Inoue K."/>
            <person name="Inoue S."/>
            <person name="Ishida S."/>
            <person name="Jia Q."/>
            <person name="Kakita M."/>
            <person name="Kanazawa T."/>
            <person name="Kawai Y."/>
            <person name="Kawashima T."/>
            <person name="Kennedy M."/>
            <person name="Kinose K."/>
            <person name="Kinoshita T."/>
            <person name="Kohara Y."/>
            <person name="Koide E."/>
            <person name="Komatsu K."/>
            <person name="Kopischke S."/>
            <person name="Kubo M."/>
            <person name="Kyozuka J."/>
            <person name="Lagercrantz U."/>
            <person name="Lin S."/>
            <person name="Lindquist E."/>
            <person name="Lipzen A."/>
            <person name="Lu C."/>
            <person name="Luna E."/>
            <person name="Martienssen R."/>
            <person name="Minamino N."/>
            <person name="Mizutani M."/>
            <person name="Mizutani M."/>
            <person name="Mochizuki N."/>
            <person name="Monte I."/>
            <person name="Mosher R."/>
            <person name="Nagasaki H."/>
            <person name="Nakagami H."/>
            <person name="Naramoto S."/>
            <person name="Nishitani K."/>
            <person name="Ohtani M."/>
            <person name="Okamoto T."/>
            <person name="Okumura M."/>
            <person name="Phillips J."/>
            <person name="Pollak B."/>
            <person name="Reinders A."/>
            <person name="Roevekamp M."/>
            <person name="Sano R."/>
            <person name="Sawa S."/>
            <person name="Schmid M."/>
            <person name="Shirakawa M."/>
            <person name="Solano R."/>
            <person name="Spunde A."/>
            <person name="Suetsugu N."/>
            <person name="Sugano S."/>
            <person name="Sugiyama A."/>
            <person name="Sun R."/>
            <person name="Suzuki Y."/>
            <person name="Takenaka M."/>
            <person name="Takezawa D."/>
            <person name="Tomogane H."/>
            <person name="Tsuzuki M."/>
            <person name="Ueda T."/>
            <person name="Umeda M."/>
            <person name="Ward J."/>
            <person name="Watanabe Y."/>
            <person name="Yazaki K."/>
            <person name="Yokoyama R."/>
            <person name="Yoshitake Y."/>
            <person name="Yotsui I."/>
            <person name="Zachgo S."/>
            <person name="Schmutz J."/>
        </authorList>
    </citation>
    <scope>NUCLEOTIDE SEQUENCE [LARGE SCALE GENOMIC DNA]</scope>
    <source>
        <strain evidence="5">cv. B-3</strain>
    </source>
</reference>
<dbReference type="GO" id="GO:0005634">
    <property type="term" value="C:nucleus"/>
    <property type="evidence" value="ECO:0007669"/>
    <property type="project" value="UniProtKB-SubCell"/>
</dbReference>
<dbReference type="PANTHER" id="PTHR33172">
    <property type="entry name" value="OS08G0516900 PROTEIN"/>
    <property type="match status" value="1"/>
</dbReference>
<dbReference type="GO" id="GO:0006950">
    <property type="term" value="P:response to stress"/>
    <property type="evidence" value="ECO:0007669"/>
    <property type="project" value="UniProtKB-ARBA"/>
</dbReference>
<feature type="compositionally biased region" description="Acidic residues" evidence="3">
    <location>
        <begin position="43"/>
        <end position="58"/>
    </location>
</feature>
<dbReference type="PANTHER" id="PTHR33172:SF61">
    <property type="entry name" value="GENOME ASSEMBLY, CHROMOSOME: A02"/>
    <property type="match status" value="1"/>
</dbReference>
<comment type="subcellular location">
    <subcellularLocation>
        <location evidence="1">Nucleus</location>
    </subcellularLocation>
</comment>
<evidence type="ECO:0000313" key="4">
    <source>
        <dbReference type="EMBL" id="RID73813.1"/>
    </source>
</evidence>
<organism evidence="4 5">
    <name type="scientific">Brassica campestris</name>
    <name type="common">Field mustard</name>
    <dbReference type="NCBI Taxonomy" id="3711"/>
    <lineage>
        <taxon>Eukaryota</taxon>
        <taxon>Viridiplantae</taxon>
        <taxon>Streptophyta</taxon>
        <taxon>Embryophyta</taxon>
        <taxon>Tracheophyta</taxon>
        <taxon>Spermatophyta</taxon>
        <taxon>Magnoliopsida</taxon>
        <taxon>eudicotyledons</taxon>
        <taxon>Gunneridae</taxon>
        <taxon>Pentapetalae</taxon>
        <taxon>rosids</taxon>
        <taxon>malvids</taxon>
        <taxon>Brassicales</taxon>
        <taxon>Brassicaceae</taxon>
        <taxon>Brassiceae</taxon>
        <taxon>Brassica</taxon>
    </lineage>
</organism>
<feature type="compositionally biased region" description="Low complexity" evidence="3">
    <location>
        <begin position="169"/>
        <end position="183"/>
    </location>
</feature>
<name>A0A398AEZ2_BRACM</name>
<feature type="region of interest" description="Disordered" evidence="3">
    <location>
        <begin position="1"/>
        <end position="65"/>
    </location>
</feature>
<accession>A0A398AEZ2</accession>
<feature type="compositionally biased region" description="Low complexity" evidence="3">
    <location>
        <begin position="12"/>
        <end position="37"/>
    </location>
</feature>
<dbReference type="AlphaFoldDB" id="A0A398AEZ2"/>
<sequence>MDRIESYVFDNSGDSLYQSSSSESLSSPSSSSAASSSIGKNSDDEEDFHGGEGEENEVESTYKGPLDLMESLEEVLPVRKGISSFYNGKSKSFTNLAAEAALALTSSSSMKDLVAKPENPYSRRRRNLLCHQIWENNNKKTTPRGGIWKKHVMSSSRSALTLAMAVAAGEGSSSGGDSSQGSSPSPPRQRHHQTMMMMLPPLYPRSQGSVGNLKSSQSSMEFCALRSYSVADISRCFPASGLGSSDDS</sequence>
<evidence type="ECO:0000256" key="1">
    <source>
        <dbReference type="ARBA" id="ARBA00004123"/>
    </source>
</evidence>
<evidence type="ECO:0000256" key="2">
    <source>
        <dbReference type="ARBA" id="ARBA00023242"/>
    </source>
</evidence>
<dbReference type="InterPro" id="IPR051992">
    <property type="entry name" value="OxStress_Response_Reg"/>
</dbReference>
<feature type="region of interest" description="Disordered" evidence="3">
    <location>
        <begin position="167"/>
        <end position="191"/>
    </location>
</feature>
<evidence type="ECO:0000313" key="5">
    <source>
        <dbReference type="Proteomes" id="UP000264353"/>
    </source>
</evidence>
<protein>
    <submittedName>
        <fullName evidence="4">Uncharacterized protein</fullName>
    </submittedName>
</protein>
<keyword evidence="2" id="KW-0539">Nucleus</keyword>